<gene>
    <name evidence="1" type="ORF">CLV48_11925</name>
</gene>
<dbReference type="AlphaFoldDB" id="A0A2P8DM95"/>
<evidence type="ECO:0000313" key="2">
    <source>
        <dbReference type="Proteomes" id="UP000240708"/>
    </source>
</evidence>
<keyword evidence="2" id="KW-1185">Reference proteome</keyword>
<sequence>MSKIDYLRAENISKNLQLIMKEADLTVDGIVEFTKVSKPTIDRAILKLSNISPNKLNEIALSFGLTSSQISNKYPVKTSHIPKLQKLINFKSDDSANPKYFISLSKIHNAHRFVKDQLLTDTYFREERRLSEIKTRLKSNSLFVRSFSDSALEQAIKRIAEEFEWFKISRKSPNGKVFYYKVLVLNSPIQ</sequence>
<name>A0A2P8DM95_9BACT</name>
<comment type="caution">
    <text evidence="1">The sequence shown here is derived from an EMBL/GenBank/DDBJ whole genome shotgun (WGS) entry which is preliminary data.</text>
</comment>
<proteinExistence type="predicted"/>
<dbReference type="RefSeq" id="WP_106569053.1">
    <property type="nucleotide sequence ID" value="NZ_PYGF01000019.1"/>
</dbReference>
<dbReference type="EMBL" id="PYGF01000019">
    <property type="protein sequence ID" value="PSK98326.1"/>
    <property type="molecule type" value="Genomic_DNA"/>
</dbReference>
<organism evidence="1 2">
    <name type="scientific">Cecembia rubra</name>
    <dbReference type="NCBI Taxonomy" id="1485585"/>
    <lineage>
        <taxon>Bacteria</taxon>
        <taxon>Pseudomonadati</taxon>
        <taxon>Bacteroidota</taxon>
        <taxon>Cytophagia</taxon>
        <taxon>Cytophagales</taxon>
        <taxon>Cyclobacteriaceae</taxon>
        <taxon>Cecembia</taxon>
    </lineage>
</organism>
<dbReference type="OrthoDB" id="9840148at2"/>
<reference evidence="1 2" key="1">
    <citation type="submission" date="2018-03" db="EMBL/GenBank/DDBJ databases">
        <title>Genomic Encyclopedia of Archaeal and Bacterial Type Strains, Phase II (KMG-II): from individual species to whole genera.</title>
        <authorList>
            <person name="Goeker M."/>
        </authorList>
    </citation>
    <scope>NUCLEOTIDE SEQUENCE [LARGE SCALE GENOMIC DNA]</scope>
    <source>
        <strain evidence="1 2">DSM 28057</strain>
    </source>
</reference>
<evidence type="ECO:0000313" key="1">
    <source>
        <dbReference type="EMBL" id="PSK98326.1"/>
    </source>
</evidence>
<accession>A0A2P8DM95</accession>
<protein>
    <submittedName>
        <fullName evidence="1">Uncharacterized protein</fullName>
    </submittedName>
</protein>
<dbReference type="Proteomes" id="UP000240708">
    <property type="component" value="Unassembled WGS sequence"/>
</dbReference>